<dbReference type="InterPro" id="IPR004827">
    <property type="entry name" value="bZIP"/>
</dbReference>
<gene>
    <name evidence="3" type="ORF">KIN20_027057</name>
</gene>
<evidence type="ECO:0000259" key="2">
    <source>
        <dbReference type="Pfam" id="PF07716"/>
    </source>
</evidence>
<organism evidence="3 4">
    <name type="scientific">Parelaphostrongylus tenuis</name>
    <name type="common">Meningeal worm</name>
    <dbReference type="NCBI Taxonomy" id="148309"/>
    <lineage>
        <taxon>Eukaryota</taxon>
        <taxon>Metazoa</taxon>
        <taxon>Ecdysozoa</taxon>
        <taxon>Nematoda</taxon>
        <taxon>Chromadorea</taxon>
        <taxon>Rhabditida</taxon>
        <taxon>Rhabditina</taxon>
        <taxon>Rhabditomorpha</taxon>
        <taxon>Strongyloidea</taxon>
        <taxon>Metastrongylidae</taxon>
        <taxon>Parelaphostrongylus</taxon>
    </lineage>
</organism>
<evidence type="ECO:0000313" key="4">
    <source>
        <dbReference type="Proteomes" id="UP001196413"/>
    </source>
</evidence>
<feature type="region of interest" description="Disordered" evidence="1">
    <location>
        <begin position="335"/>
        <end position="356"/>
    </location>
</feature>
<protein>
    <recommendedName>
        <fullName evidence="2">BZIP domain-containing protein</fullName>
    </recommendedName>
</protein>
<dbReference type="Proteomes" id="UP001196413">
    <property type="component" value="Unassembled WGS sequence"/>
</dbReference>
<comment type="caution">
    <text evidence="3">The sequence shown here is derived from an EMBL/GenBank/DDBJ whole genome shotgun (WGS) entry which is preliminary data.</text>
</comment>
<dbReference type="AlphaFoldDB" id="A0AAD5QYX4"/>
<keyword evidence="4" id="KW-1185">Reference proteome</keyword>
<reference evidence="3" key="1">
    <citation type="submission" date="2021-06" db="EMBL/GenBank/DDBJ databases">
        <title>Parelaphostrongylus tenuis whole genome reference sequence.</title>
        <authorList>
            <person name="Garwood T.J."/>
            <person name="Larsen P.A."/>
            <person name="Fountain-Jones N.M."/>
            <person name="Garbe J.R."/>
            <person name="Macchietto M.G."/>
            <person name="Kania S.A."/>
            <person name="Gerhold R.W."/>
            <person name="Richards J.E."/>
            <person name="Wolf T.M."/>
        </authorList>
    </citation>
    <scope>NUCLEOTIDE SEQUENCE</scope>
    <source>
        <strain evidence="3">MNPRO001-30</strain>
        <tissue evidence="3">Meninges</tissue>
    </source>
</reference>
<accession>A0AAD5QYX4</accession>
<evidence type="ECO:0000256" key="1">
    <source>
        <dbReference type="SAM" id="MobiDB-lite"/>
    </source>
</evidence>
<proteinExistence type="predicted"/>
<dbReference type="GO" id="GO:0003700">
    <property type="term" value="F:DNA-binding transcription factor activity"/>
    <property type="evidence" value="ECO:0007669"/>
    <property type="project" value="InterPro"/>
</dbReference>
<feature type="domain" description="BZIP" evidence="2">
    <location>
        <begin position="317"/>
        <end position="348"/>
    </location>
</feature>
<sequence>MMIFLRNFFDLDQWKSDTSSPTEENSEGQLNSIGNDSESIEIIDAMEWIDKFEPEEIAENVNSTSSLNYLDNDAQRQVDDLLEQAASVVDWKAWSSYLNDSVDYELDGCPNAIEIKDNVPFTAEDSMGNTASNSYLNDNVNIEFDNCTNNERNKVKDEGLLSLVGNMDENAAEWLVVLGARLGKCYLNNNVDVDFDDCLSTSEVEDDGSLSFVGDAIRNNATWNRDLSDNENVELEPCSSTNKIEAGGQLLMRGDTIEDTDAKLSEGIVVPKSGPLTWLPSMEDVNNCNFVSSGKKRINIVTNLPRRRGVKMKPLGDEETNRRRLLNRKAALRYRERKRMRQNEQKEGIATSDLPK</sequence>
<name>A0AAD5QYX4_PARTN</name>
<dbReference type="Pfam" id="PF07716">
    <property type="entry name" value="bZIP_2"/>
    <property type="match status" value="1"/>
</dbReference>
<evidence type="ECO:0000313" key="3">
    <source>
        <dbReference type="EMBL" id="KAJ1366407.1"/>
    </source>
</evidence>
<dbReference type="EMBL" id="JAHQIW010005545">
    <property type="protein sequence ID" value="KAJ1366407.1"/>
    <property type="molecule type" value="Genomic_DNA"/>
</dbReference>
<feature type="region of interest" description="Disordered" evidence="1">
    <location>
        <begin position="16"/>
        <end position="36"/>
    </location>
</feature>